<dbReference type="Pfam" id="PF01625">
    <property type="entry name" value="PMSR"/>
    <property type="match status" value="1"/>
</dbReference>
<dbReference type="SUPFAM" id="SSF55068">
    <property type="entry name" value="Peptide methionine sulfoxide reductase"/>
    <property type="match status" value="1"/>
</dbReference>
<dbReference type="RefSeq" id="WP_012553924.1">
    <property type="nucleotide sequence ID" value="NZ_JABEQG010000075.1"/>
</dbReference>
<dbReference type="EMBL" id="JABEQG010000075">
    <property type="protein sequence ID" value="MBB2158340.1"/>
    <property type="molecule type" value="Genomic_DNA"/>
</dbReference>
<evidence type="ECO:0000259" key="5">
    <source>
        <dbReference type="Pfam" id="PF01625"/>
    </source>
</evidence>
<comment type="catalytic activity">
    <reaction evidence="3 4">
        <text>[thioredoxin]-disulfide + L-methionine + H2O = L-methionine (S)-S-oxide + [thioredoxin]-dithiol</text>
        <dbReference type="Rhea" id="RHEA:19993"/>
        <dbReference type="Rhea" id="RHEA-COMP:10698"/>
        <dbReference type="Rhea" id="RHEA-COMP:10700"/>
        <dbReference type="ChEBI" id="CHEBI:15377"/>
        <dbReference type="ChEBI" id="CHEBI:29950"/>
        <dbReference type="ChEBI" id="CHEBI:50058"/>
        <dbReference type="ChEBI" id="CHEBI:57844"/>
        <dbReference type="ChEBI" id="CHEBI:58772"/>
        <dbReference type="EC" id="1.8.4.11"/>
    </reaction>
</comment>
<dbReference type="Proteomes" id="UP000550787">
    <property type="component" value="Unassembled WGS sequence"/>
</dbReference>
<evidence type="ECO:0000256" key="2">
    <source>
        <dbReference type="ARBA" id="ARBA00047806"/>
    </source>
</evidence>
<dbReference type="GO" id="GO:0008113">
    <property type="term" value="F:peptide-methionine (S)-S-oxide reductase activity"/>
    <property type="evidence" value="ECO:0007669"/>
    <property type="project" value="UniProtKB-UniRule"/>
</dbReference>
<comment type="function">
    <text evidence="4">Has an important function as a repair enzyme for proteins that have been inactivated by oxidation. Catalyzes the reversible oxidation-reduction of methionine sulfoxide in proteins to methionine.</text>
</comment>
<comment type="catalytic activity">
    <reaction evidence="2 4">
        <text>L-methionyl-[protein] + [thioredoxin]-disulfide + H2O = L-methionyl-(S)-S-oxide-[protein] + [thioredoxin]-dithiol</text>
        <dbReference type="Rhea" id="RHEA:14217"/>
        <dbReference type="Rhea" id="RHEA-COMP:10698"/>
        <dbReference type="Rhea" id="RHEA-COMP:10700"/>
        <dbReference type="Rhea" id="RHEA-COMP:12313"/>
        <dbReference type="Rhea" id="RHEA-COMP:12315"/>
        <dbReference type="ChEBI" id="CHEBI:15377"/>
        <dbReference type="ChEBI" id="CHEBI:16044"/>
        <dbReference type="ChEBI" id="CHEBI:29950"/>
        <dbReference type="ChEBI" id="CHEBI:44120"/>
        <dbReference type="ChEBI" id="CHEBI:50058"/>
        <dbReference type="EC" id="1.8.4.11"/>
    </reaction>
</comment>
<dbReference type="InterPro" id="IPR002569">
    <property type="entry name" value="Met_Sox_Rdtase_MsrA_dom"/>
</dbReference>
<dbReference type="HAMAP" id="MF_01401">
    <property type="entry name" value="MsrA"/>
    <property type="match status" value="1"/>
</dbReference>
<dbReference type="EC" id="1.8.4.11" evidence="4"/>
<dbReference type="InterPro" id="IPR036509">
    <property type="entry name" value="Met_Sox_Rdtase_MsrA_sf"/>
</dbReference>
<feature type="domain" description="Peptide methionine sulphoxide reductase MsrA" evidence="5">
    <location>
        <begin position="50"/>
        <end position="201"/>
    </location>
</feature>
<dbReference type="Gene3D" id="3.30.1060.10">
    <property type="entry name" value="Peptide methionine sulphoxide reductase MsrA"/>
    <property type="match status" value="1"/>
</dbReference>
<dbReference type="NCBIfam" id="TIGR00401">
    <property type="entry name" value="msrA"/>
    <property type="match status" value="1"/>
</dbReference>
<comment type="caution">
    <text evidence="6">The sequence shown here is derived from an EMBL/GenBank/DDBJ whole genome shotgun (WGS) entry which is preliminary data.</text>
</comment>
<keyword evidence="1 4" id="KW-0560">Oxidoreductase</keyword>
<gene>
    <name evidence="4 6" type="primary">msrA</name>
    <name evidence="6" type="ORF">HLH33_18940</name>
</gene>
<protein>
    <recommendedName>
        <fullName evidence="4">Peptide methionine sulfoxide reductase MsrA</fullName>
        <shortName evidence="4">Protein-methionine-S-oxide reductase</shortName>
        <ecNumber evidence="4">1.8.4.11</ecNumber>
    </recommendedName>
    <alternativeName>
        <fullName evidence="4">Peptide-methionine (S)-S-oxide reductase</fullName>
        <shortName evidence="4">Peptide Met(O) reductase</shortName>
    </alternativeName>
</protein>
<reference evidence="6 7" key="1">
    <citation type="submission" date="2020-04" db="EMBL/GenBank/DDBJ databases">
        <title>Description of novel Gluconacetobacter.</title>
        <authorList>
            <person name="Sombolestani A."/>
        </authorList>
    </citation>
    <scope>NUCLEOTIDE SEQUENCE [LARGE SCALE GENOMIC DNA]</scope>
    <source>
        <strain evidence="6 7">LMG 7603</strain>
    </source>
</reference>
<proteinExistence type="inferred from homology"/>
<sequence>MTRSGFFGVSLVALTTFGAACHTAMGEPGPRILPAPVLTEPAPATHHASAVFAGGCFWGVQSVFEHVRGVTATRAGFDGGARDTADYETVSSGDTGHAESVEVDFDPTQVSYGTLMRIFFSVALDPTQVNRQFPDDGTQYRSVLYTRSAQQLQEAHAYIAQLDAAHVFARPIATQVAPDHGFYPAEADHQNFAARYPDHPYIATYDAPRIEALHALFASSWRPQPVLTLADDGGSGLSP</sequence>
<name>A0A7W4NPP9_GLUDI</name>
<evidence type="ECO:0000256" key="4">
    <source>
        <dbReference type="HAMAP-Rule" id="MF_01401"/>
    </source>
</evidence>
<feature type="active site" evidence="4">
    <location>
        <position position="56"/>
    </location>
</feature>
<dbReference type="PANTHER" id="PTHR43774:SF1">
    <property type="entry name" value="PEPTIDE METHIONINE SULFOXIDE REDUCTASE MSRA 2"/>
    <property type="match status" value="1"/>
</dbReference>
<dbReference type="AlphaFoldDB" id="A0A7W4NPP9"/>
<comment type="similarity">
    <text evidence="4">Belongs to the MsrA Met sulfoxide reductase family.</text>
</comment>
<dbReference type="PROSITE" id="PS51257">
    <property type="entry name" value="PROKAR_LIPOPROTEIN"/>
    <property type="match status" value="1"/>
</dbReference>
<evidence type="ECO:0000313" key="7">
    <source>
        <dbReference type="Proteomes" id="UP000550787"/>
    </source>
</evidence>
<evidence type="ECO:0000256" key="1">
    <source>
        <dbReference type="ARBA" id="ARBA00023002"/>
    </source>
</evidence>
<evidence type="ECO:0000256" key="3">
    <source>
        <dbReference type="ARBA" id="ARBA00048782"/>
    </source>
</evidence>
<accession>A0A7W4NPP9</accession>
<dbReference type="PANTHER" id="PTHR43774">
    <property type="entry name" value="PEPTIDE METHIONINE SULFOXIDE REDUCTASE"/>
    <property type="match status" value="1"/>
</dbReference>
<organism evidence="6 7">
    <name type="scientific">Gluconacetobacter diazotrophicus</name>
    <name type="common">Acetobacter diazotrophicus</name>
    <dbReference type="NCBI Taxonomy" id="33996"/>
    <lineage>
        <taxon>Bacteria</taxon>
        <taxon>Pseudomonadati</taxon>
        <taxon>Pseudomonadota</taxon>
        <taxon>Alphaproteobacteria</taxon>
        <taxon>Acetobacterales</taxon>
        <taxon>Acetobacteraceae</taxon>
        <taxon>Gluconacetobacter</taxon>
    </lineage>
</organism>
<evidence type="ECO:0000313" key="6">
    <source>
        <dbReference type="EMBL" id="MBB2158340.1"/>
    </source>
</evidence>